<proteinExistence type="inferred from homology"/>
<dbReference type="AlphaFoldDB" id="A0A430SD34"/>
<evidence type="ECO:0000256" key="1">
    <source>
        <dbReference type="ARBA" id="ARBA00004651"/>
    </source>
</evidence>
<dbReference type="Pfam" id="PF09335">
    <property type="entry name" value="VTT_dom"/>
    <property type="match status" value="1"/>
</dbReference>
<keyword evidence="3 7" id="KW-1003">Cell membrane</keyword>
<name>A0A430SD34_THESC</name>
<dbReference type="PANTHER" id="PTHR30353">
    <property type="entry name" value="INNER MEMBRANE PROTEIN DEDA-RELATED"/>
    <property type="match status" value="1"/>
</dbReference>
<dbReference type="EMBL" id="PEMD01000033">
    <property type="protein sequence ID" value="RTH34464.1"/>
    <property type="molecule type" value="Genomic_DNA"/>
</dbReference>
<evidence type="ECO:0000256" key="5">
    <source>
        <dbReference type="ARBA" id="ARBA00022989"/>
    </source>
</evidence>
<dbReference type="InterPro" id="IPR032816">
    <property type="entry name" value="VTT_dom"/>
</dbReference>
<comment type="subcellular location">
    <subcellularLocation>
        <location evidence="1 7">Cell membrane</location>
        <topology evidence="1 7">Multi-pass membrane protein</topology>
    </subcellularLocation>
</comment>
<keyword evidence="5 7" id="KW-1133">Transmembrane helix</keyword>
<evidence type="ECO:0000259" key="9">
    <source>
        <dbReference type="Pfam" id="PF09335"/>
    </source>
</evidence>
<dbReference type="GO" id="GO:0005886">
    <property type="term" value="C:plasma membrane"/>
    <property type="evidence" value="ECO:0007669"/>
    <property type="project" value="UniProtKB-SubCell"/>
</dbReference>
<accession>A0A430SD34</accession>
<feature type="transmembrane region" description="Helical" evidence="7">
    <location>
        <begin position="42"/>
        <end position="66"/>
    </location>
</feature>
<organism evidence="10 11">
    <name type="scientific">Thermus scotoductus</name>
    <dbReference type="NCBI Taxonomy" id="37636"/>
    <lineage>
        <taxon>Bacteria</taxon>
        <taxon>Thermotogati</taxon>
        <taxon>Deinococcota</taxon>
        <taxon>Deinococci</taxon>
        <taxon>Thermales</taxon>
        <taxon>Thermaceae</taxon>
        <taxon>Thermus</taxon>
    </lineage>
</organism>
<evidence type="ECO:0000256" key="3">
    <source>
        <dbReference type="ARBA" id="ARBA00022475"/>
    </source>
</evidence>
<dbReference type="PANTHER" id="PTHR30353:SF0">
    <property type="entry name" value="TRANSMEMBRANE PROTEIN"/>
    <property type="match status" value="1"/>
</dbReference>
<evidence type="ECO:0000256" key="8">
    <source>
        <dbReference type="SAM" id="MobiDB-lite"/>
    </source>
</evidence>
<protein>
    <submittedName>
        <fullName evidence="10">Alkaline phosphatase</fullName>
    </submittedName>
</protein>
<feature type="transmembrane region" description="Helical" evidence="7">
    <location>
        <begin position="96"/>
        <end position="118"/>
    </location>
</feature>
<sequence>MSAYLVPALILLLEVGLPFGLFVPGGDTLLLTLGVLAGEGRLALFPLLPLLFLGAFAGHALGYGVGRRLGARVRKRFPEELLRRGERFLGRFGPSALLVAPFLPGLRTLIPLLFGALGYPLLPYLLLTALGSLLWTQSLVLLAFFLGQRVPAWLLFLGLLLLALLPLCGGGRASPKRTSPPAPQRRFPRRRSRHSGESRPPASGPGS</sequence>
<evidence type="ECO:0000256" key="2">
    <source>
        <dbReference type="ARBA" id="ARBA00010792"/>
    </source>
</evidence>
<reference evidence="10 11" key="1">
    <citation type="journal article" date="2019" name="Extremophiles">
        <title>Biogeography of thermophiles and predominance of Thermus scotoductus in domestic water heaters.</title>
        <authorList>
            <person name="Wilpiszeski R.L."/>
            <person name="Zhang Z."/>
            <person name="House C.H."/>
        </authorList>
    </citation>
    <scope>NUCLEOTIDE SEQUENCE [LARGE SCALE GENOMIC DNA]</scope>
    <source>
        <strain evidence="10 11">20_S20</strain>
    </source>
</reference>
<evidence type="ECO:0000313" key="10">
    <source>
        <dbReference type="EMBL" id="RTH34464.1"/>
    </source>
</evidence>
<gene>
    <name evidence="10" type="ORF">CSW33_01700</name>
</gene>
<feature type="domain" description="VTT" evidence="9">
    <location>
        <begin position="26"/>
        <end position="140"/>
    </location>
</feature>
<dbReference type="Proteomes" id="UP000286928">
    <property type="component" value="Unassembled WGS sequence"/>
</dbReference>
<comment type="caution">
    <text evidence="10">The sequence shown here is derived from an EMBL/GenBank/DDBJ whole genome shotgun (WGS) entry which is preliminary data.</text>
</comment>
<comment type="similarity">
    <text evidence="2 7">Belongs to the DedA family.</text>
</comment>
<keyword evidence="4 7" id="KW-0812">Transmembrane</keyword>
<dbReference type="InterPro" id="IPR032818">
    <property type="entry name" value="DedA-like"/>
</dbReference>
<feature type="region of interest" description="Disordered" evidence="8">
    <location>
        <begin position="172"/>
        <end position="207"/>
    </location>
</feature>
<evidence type="ECO:0000256" key="7">
    <source>
        <dbReference type="RuleBase" id="RU367016"/>
    </source>
</evidence>
<feature type="transmembrane region" description="Helical" evidence="7">
    <location>
        <begin position="124"/>
        <end position="146"/>
    </location>
</feature>
<evidence type="ECO:0000256" key="6">
    <source>
        <dbReference type="ARBA" id="ARBA00023136"/>
    </source>
</evidence>
<evidence type="ECO:0000313" key="11">
    <source>
        <dbReference type="Proteomes" id="UP000286928"/>
    </source>
</evidence>
<feature type="transmembrane region" description="Helical" evidence="7">
    <location>
        <begin position="153"/>
        <end position="173"/>
    </location>
</feature>
<keyword evidence="6 7" id="KW-0472">Membrane</keyword>
<evidence type="ECO:0000256" key="4">
    <source>
        <dbReference type="ARBA" id="ARBA00022692"/>
    </source>
</evidence>